<accession>A0A4R7C5A3</accession>
<protein>
    <submittedName>
        <fullName evidence="3">Uncharacterized protein</fullName>
    </submittedName>
</protein>
<keyword evidence="4" id="KW-1185">Reference proteome</keyword>
<evidence type="ECO:0000256" key="1">
    <source>
        <dbReference type="SAM" id="MobiDB-lite"/>
    </source>
</evidence>
<sequence length="113" mass="11382">MRRTLPLLVALLAAAPAFAQSQGGASAFGFGAQGLKGGGRSGISGTLGPETQIPPPPNTPTAGTYPDLSACAPGQARINAGPCQPQEWIKGAPPSTYDQSVEGLAPLRDLTLD</sequence>
<feature type="chain" id="PRO_5020895783" evidence="2">
    <location>
        <begin position="20"/>
        <end position="113"/>
    </location>
</feature>
<feature type="region of interest" description="Disordered" evidence="1">
    <location>
        <begin position="86"/>
        <end position="113"/>
    </location>
</feature>
<proteinExistence type="predicted"/>
<feature type="region of interest" description="Disordered" evidence="1">
    <location>
        <begin position="39"/>
        <end position="66"/>
    </location>
</feature>
<name>A0A4R7C5A3_9HYPH</name>
<comment type="caution">
    <text evidence="3">The sequence shown here is derived from an EMBL/GenBank/DDBJ whole genome shotgun (WGS) entry which is preliminary data.</text>
</comment>
<evidence type="ECO:0000313" key="3">
    <source>
        <dbReference type="EMBL" id="TDR93351.1"/>
    </source>
</evidence>
<organism evidence="3 4">
    <name type="scientific">Enterovirga rhinocerotis</name>
    <dbReference type="NCBI Taxonomy" id="1339210"/>
    <lineage>
        <taxon>Bacteria</taxon>
        <taxon>Pseudomonadati</taxon>
        <taxon>Pseudomonadota</taxon>
        <taxon>Alphaproteobacteria</taxon>
        <taxon>Hyphomicrobiales</taxon>
        <taxon>Methylobacteriaceae</taxon>
        <taxon>Enterovirga</taxon>
    </lineage>
</organism>
<feature type="signal peptide" evidence="2">
    <location>
        <begin position="1"/>
        <end position="19"/>
    </location>
</feature>
<evidence type="ECO:0000313" key="4">
    <source>
        <dbReference type="Proteomes" id="UP000295122"/>
    </source>
</evidence>
<dbReference type="AlphaFoldDB" id="A0A4R7C5A3"/>
<dbReference type="Proteomes" id="UP000295122">
    <property type="component" value="Unassembled WGS sequence"/>
</dbReference>
<evidence type="ECO:0000256" key="2">
    <source>
        <dbReference type="SAM" id="SignalP"/>
    </source>
</evidence>
<dbReference type="EMBL" id="SNZR01000011">
    <property type="protein sequence ID" value="TDR93351.1"/>
    <property type="molecule type" value="Genomic_DNA"/>
</dbReference>
<dbReference type="RefSeq" id="WP_133768358.1">
    <property type="nucleotide sequence ID" value="NZ_SNZR01000011.1"/>
</dbReference>
<reference evidence="3 4" key="1">
    <citation type="submission" date="2019-03" db="EMBL/GenBank/DDBJ databases">
        <title>Genomic Encyclopedia of Type Strains, Phase IV (KMG-IV): sequencing the most valuable type-strain genomes for metagenomic binning, comparative biology and taxonomic classification.</title>
        <authorList>
            <person name="Goeker M."/>
        </authorList>
    </citation>
    <scope>NUCLEOTIDE SEQUENCE [LARGE SCALE GENOMIC DNA]</scope>
    <source>
        <strain evidence="3 4">DSM 25903</strain>
    </source>
</reference>
<keyword evidence="2" id="KW-0732">Signal</keyword>
<gene>
    <name evidence="3" type="ORF">EV668_0609</name>
</gene>